<dbReference type="RefSeq" id="WP_046143265.1">
    <property type="nucleotide sequence ID" value="NZ_LAJG01000022.1"/>
</dbReference>
<evidence type="ECO:0008006" key="3">
    <source>
        <dbReference type="Google" id="ProtNLM"/>
    </source>
</evidence>
<protein>
    <recommendedName>
        <fullName evidence="3">Motility protein</fullName>
    </recommendedName>
</protein>
<dbReference type="EMBL" id="LAJG01000022">
    <property type="protein sequence ID" value="KKB78334.1"/>
    <property type="molecule type" value="Genomic_DNA"/>
</dbReference>
<gene>
    <name evidence="1" type="ORF">VW35_11920</name>
</gene>
<comment type="caution">
    <text evidence="1">The sequence shown here is derived from an EMBL/GenBank/DDBJ whole genome shotgun (WGS) entry which is preliminary data.</text>
</comment>
<reference evidence="1 2" key="1">
    <citation type="submission" date="2015-03" db="EMBL/GenBank/DDBJ databases">
        <authorList>
            <person name="Hassan Y.I."/>
            <person name="Lepp D."/>
            <person name="Zhou T."/>
        </authorList>
    </citation>
    <scope>NUCLEOTIDE SEQUENCE [LARGE SCALE GENOMIC DNA]</scope>
    <source>
        <strain evidence="1 2">GH2-10</strain>
    </source>
</reference>
<accession>A0A0F5L802</accession>
<proteinExistence type="predicted"/>
<sequence>MASAIATNPHAMVTRLALRDGASTNSLLAQVAKSRGEMLSAQAEAARSETPSKAMLAPTNGAEVDLLV</sequence>
<keyword evidence="2" id="KW-1185">Reference proteome</keyword>
<dbReference type="STRING" id="361041.VW35_11920"/>
<name>A0A0F5L802_9HYPH</name>
<dbReference type="AlphaFoldDB" id="A0A0F5L802"/>
<dbReference type="OrthoDB" id="7950757at2"/>
<evidence type="ECO:0000313" key="1">
    <source>
        <dbReference type="EMBL" id="KKB78334.1"/>
    </source>
</evidence>
<evidence type="ECO:0000313" key="2">
    <source>
        <dbReference type="Proteomes" id="UP000033514"/>
    </source>
</evidence>
<organism evidence="1 2">
    <name type="scientific">Devosia soli</name>
    <dbReference type="NCBI Taxonomy" id="361041"/>
    <lineage>
        <taxon>Bacteria</taxon>
        <taxon>Pseudomonadati</taxon>
        <taxon>Pseudomonadota</taxon>
        <taxon>Alphaproteobacteria</taxon>
        <taxon>Hyphomicrobiales</taxon>
        <taxon>Devosiaceae</taxon>
        <taxon>Devosia</taxon>
    </lineage>
</organism>
<dbReference type="PATRIC" id="fig|361041.3.peg.1756"/>
<dbReference type="Proteomes" id="UP000033514">
    <property type="component" value="Unassembled WGS sequence"/>
</dbReference>